<name>A0A0M3UGD6_9MICC</name>
<evidence type="ECO:0000313" key="2">
    <source>
        <dbReference type="Proteomes" id="UP000062833"/>
    </source>
</evidence>
<proteinExistence type="predicted"/>
<dbReference type="InterPro" id="IPR038125">
    <property type="entry name" value="HTHP_sf"/>
</dbReference>
<dbReference type="InterPro" id="IPR021111">
    <property type="entry name" value="Hexamer_Tyr-coord_heme_pr_HTHP"/>
</dbReference>
<dbReference type="Pfam" id="PF11534">
    <property type="entry name" value="HTHP"/>
    <property type="match status" value="1"/>
</dbReference>
<organism evidence="1 2">
    <name type="scientific">Arthrobacter alpinus</name>
    <dbReference type="NCBI Taxonomy" id="656366"/>
    <lineage>
        <taxon>Bacteria</taxon>
        <taxon>Bacillati</taxon>
        <taxon>Actinomycetota</taxon>
        <taxon>Actinomycetes</taxon>
        <taxon>Micrococcales</taxon>
        <taxon>Micrococcaceae</taxon>
        <taxon>Arthrobacter</taxon>
    </lineage>
</organism>
<sequence>MLIWRKTMEMIPGGTLITATPEEGRQLAMTMARKSIGAIQPEAEVRKALPPKYANSPDSLTAAAQVVALEFATIAAANKYWRKNS</sequence>
<reference evidence="2" key="1">
    <citation type="submission" date="2015-09" db="EMBL/GenBank/DDBJ databases">
        <title>Complete genome of Arthrobacter alpinus strain R3.8.</title>
        <authorList>
            <person name="See-Too W.S."/>
            <person name="Chan K.G."/>
        </authorList>
    </citation>
    <scope>NUCLEOTIDE SEQUENCE [LARGE SCALE GENOMIC DNA]</scope>
    <source>
        <strain evidence="2">R3.8</strain>
    </source>
</reference>
<accession>A0A0M3UGD6</accession>
<gene>
    <name evidence="1" type="ORF">AOC05_12360</name>
</gene>
<dbReference type="AlphaFoldDB" id="A0A0M3UGD6"/>
<keyword evidence="2" id="KW-1185">Reference proteome</keyword>
<evidence type="ECO:0000313" key="1">
    <source>
        <dbReference type="EMBL" id="ALE92905.1"/>
    </source>
</evidence>
<dbReference type="PATRIC" id="fig|656366.3.peg.2677"/>
<dbReference type="Gene3D" id="6.10.80.10">
    <property type="entry name" value="Hexameric tyrosine-coordinated heme protein (HTHP)"/>
    <property type="match status" value="1"/>
</dbReference>
<protein>
    <recommendedName>
        <fullName evidence="3">Hexameric tyrosine-coordinated heme protein (HTHP)</fullName>
    </recommendedName>
</protein>
<evidence type="ECO:0008006" key="3">
    <source>
        <dbReference type="Google" id="ProtNLM"/>
    </source>
</evidence>
<dbReference type="EMBL" id="CP012677">
    <property type="protein sequence ID" value="ALE92905.1"/>
    <property type="molecule type" value="Genomic_DNA"/>
</dbReference>
<dbReference type="KEGG" id="aaq:AOC05_12360"/>
<dbReference type="Proteomes" id="UP000062833">
    <property type="component" value="Chromosome"/>
</dbReference>